<gene>
    <name evidence="2" type="ORF">SCHPADRAFT_897878</name>
</gene>
<feature type="compositionally biased region" description="Acidic residues" evidence="1">
    <location>
        <begin position="68"/>
        <end position="80"/>
    </location>
</feature>
<keyword evidence="3" id="KW-1185">Reference proteome</keyword>
<accession>A0A0H2S9S0</accession>
<dbReference type="EMBL" id="KQ085882">
    <property type="protein sequence ID" value="KLO20614.1"/>
    <property type="molecule type" value="Genomic_DNA"/>
</dbReference>
<feature type="region of interest" description="Disordered" evidence="1">
    <location>
        <begin position="47"/>
        <end position="80"/>
    </location>
</feature>
<dbReference type="OrthoDB" id="2553859at2759"/>
<evidence type="ECO:0000256" key="1">
    <source>
        <dbReference type="SAM" id="MobiDB-lite"/>
    </source>
</evidence>
<organism evidence="2 3">
    <name type="scientific">Schizopora paradoxa</name>
    <dbReference type="NCBI Taxonomy" id="27342"/>
    <lineage>
        <taxon>Eukaryota</taxon>
        <taxon>Fungi</taxon>
        <taxon>Dikarya</taxon>
        <taxon>Basidiomycota</taxon>
        <taxon>Agaricomycotina</taxon>
        <taxon>Agaricomycetes</taxon>
        <taxon>Hymenochaetales</taxon>
        <taxon>Schizoporaceae</taxon>
        <taxon>Schizopora</taxon>
    </lineage>
</organism>
<proteinExistence type="predicted"/>
<evidence type="ECO:0000313" key="3">
    <source>
        <dbReference type="Proteomes" id="UP000053477"/>
    </source>
</evidence>
<name>A0A0H2S9S0_9AGAM</name>
<feature type="compositionally biased region" description="Basic and acidic residues" evidence="1">
    <location>
        <begin position="1"/>
        <end position="10"/>
    </location>
</feature>
<evidence type="ECO:0000313" key="2">
    <source>
        <dbReference type="EMBL" id="KLO20614.1"/>
    </source>
</evidence>
<protein>
    <submittedName>
        <fullName evidence="2">Uncharacterized protein</fullName>
    </submittedName>
</protein>
<dbReference type="InParanoid" id="A0A0H2S9S0"/>
<feature type="compositionally biased region" description="Basic and acidic residues" evidence="1">
    <location>
        <begin position="56"/>
        <end position="67"/>
    </location>
</feature>
<feature type="region of interest" description="Disordered" evidence="1">
    <location>
        <begin position="1"/>
        <end position="24"/>
    </location>
</feature>
<sequence length="80" mass="8590">MTESLKKDSSIEVDVPSSSAGDAGYYENVRSALAEVKARVGAELTSWRDAVGSLENTKDSKKASKSDSDEDEGEGEEMEE</sequence>
<dbReference type="AlphaFoldDB" id="A0A0H2S9S0"/>
<dbReference type="Proteomes" id="UP000053477">
    <property type="component" value="Unassembled WGS sequence"/>
</dbReference>
<reference evidence="2 3" key="1">
    <citation type="submission" date="2015-04" db="EMBL/GenBank/DDBJ databases">
        <title>Complete genome sequence of Schizopora paradoxa KUC8140, a cosmopolitan wood degrader in East Asia.</title>
        <authorList>
            <consortium name="DOE Joint Genome Institute"/>
            <person name="Min B."/>
            <person name="Park H."/>
            <person name="Jang Y."/>
            <person name="Kim J.-J."/>
            <person name="Kim K.H."/>
            <person name="Pangilinan J."/>
            <person name="Lipzen A."/>
            <person name="Riley R."/>
            <person name="Grigoriev I.V."/>
            <person name="Spatafora J.W."/>
            <person name="Choi I.-G."/>
        </authorList>
    </citation>
    <scope>NUCLEOTIDE SEQUENCE [LARGE SCALE GENOMIC DNA]</scope>
    <source>
        <strain evidence="2 3">KUC8140</strain>
    </source>
</reference>